<evidence type="ECO:0000256" key="6">
    <source>
        <dbReference type="SAM" id="MobiDB-lite"/>
    </source>
</evidence>
<feature type="compositionally biased region" description="Pro residues" evidence="6">
    <location>
        <begin position="34"/>
        <end position="46"/>
    </location>
</feature>
<organism evidence="8 9">
    <name type="scientific">Rhynchospora breviuscula</name>
    <dbReference type="NCBI Taxonomy" id="2022672"/>
    <lineage>
        <taxon>Eukaryota</taxon>
        <taxon>Viridiplantae</taxon>
        <taxon>Streptophyta</taxon>
        <taxon>Embryophyta</taxon>
        <taxon>Tracheophyta</taxon>
        <taxon>Spermatophyta</taxon>
        <taxon>Magnoliopsida</taxon>
        <taxon>Liliopsida</taxon>
        <taxon>Poales</taxon>
        <taxon>Cyperaceae</taxon>
        <taxon>Cyperoideae</taxon>
        <taxon>Rhynchosporeae</taxon>
        <taxon>Rhynchospora</taxon>
    </lineage>
</organism>
<dbReference type="SUPFAM" id="SSF118290">
    <property type="entry name" value="WRKY DNA-binding domain"/>
    <property type="match status" value="1"/>
</dbReference>
<comment type="caution">
    <text evidence="8">The sequence shown here is derived from an EMBL/GenBank/DDBJ whole genome shotgun (WGS) entry which is preliminary data.</text>
</comment>
<evidence type="ECO:0000313" key="9">
    <source>
        <dbReference type="Proteomes" id="UP001151287"/>
    </source>
</evidence>
<evidence type="ECO:0000259" key="7">
    <source>
        <dbReference type="PROSITE" id="PS50811"/>
    </source>
</evidence>
<dbReference type="InterPro" id="IPR044810">
    <property type="entry name" value="WRKY_plant"/>
</dbReference>
<dbReference type="SMART" id="SM00774">
    <property type="entry name" value="WRKY"/>
    <property type="match status" value="1"/>
</dbReference>
<feature type="region of interest" description="Disordered" evidence="6">
    <location>
        <begin position="1"/>
        <end position="96"/>
    </location>
</feature>
<feature type="domain" description="WRKY" evidence="7">
    <location>
        <begin position="74"/>
        <end position="140"/>
    </location>
</feature>
<protein>
    <recommendedName>
        <fullName evidence="7">WRKY domain-containing protein</fullName>
    </recommendedName>
</protein>
<evidence type="ECO:0000313" key="8">
    <source>
        <dbReference type="EMBL" id="KAJ1688013.1"/>
    </source>
</evidence>
<proteinExistence type="predicted"/>
<name>A0A9Q0C645_9POAL</name>
<dbReference type="PROSITE" id="PS50811">
    <property type="entry name" value="WRKY"/>
    <property type="match status" value="1"/>
</dbReference>
<feature type="compositionally biased region" description="Low complexity" evidence="6">
    <location>
        <begin position="18"/>
        <end position="27"/>
    </location>
</feature>
<dbReference type="PANTHER" id="PTHR32096">
    <property type="entry name" value="WRKY TRANSCRIPTION FACTOR 30-RELATED-RELATED"/>
    <property type="match status" value="1"/>
</dbReference>
<evidence type="ECO:0000256" key="2">
    <source>
        <dbReference type="ARBA" id="ARBA00023015"/>
    </source>
</evidence>
<dbReference type="PANTHER" id="PTHR32096:SF19">
    <property type="entry name" value="OS01G0750100 PROTEIN"/>
    <property type="match status" value="1"/>
</dbReference>
<evidence type="ECO:0000256" key="1">
    <source>
        <dbReference type="ARBA" id="ARBA00004123"/>
    </source>
</evidence>
<sequence>MVDGYTSSDSPPSDQEEAPVSSPSAESNKLTHPLPSPSPSSEPPPAKRSRRSVQKRVVSVPFLDADGNRPKGLSECAPPSDSWAWRKYGQKPIKGSPYPRGYYRCSSSKGCPARKQVERSRMDPSTLVITYSFDHNHPWPMPKNHHHQASKAASRTVAQNPLVPAQEPLPVKQPEPEIVQEILVKEETFTDLITAHDDLDEFDWFPDLKSGSPSATSPPEAEDSLLYGSIFGAIDSATLMVPVPGESVGLKEGEDDALFAELDELPECAVVFRRNNFSLASVCGTTG</sequence>
<dbReference type="GO" id="GO:0003700">
    <property type="term" value="F:DNA-binding transcription factor activity"/>
    <property type="evidence" value="ECO:0007669"/>
    <property type="project" value="InterPro"/>
</dbReference>
<dbReference type="Gene3D" id="2.20.25.80">
    <property type="entry name" value="WRKY domain"/>
    <property type="match status" value="1"/>
</dbReference>
<keyword evidence="3" id="KW-0238">DNA-binding</keyword>
<accession>A0A9Q0C645</accession>
<feature type="compositionally biased region" description="Polar residues" evidence="6">
    <location>
        <begin position="1"/>
        <end position="13"/>
    </location>
</feature>
<keyword evidence="4" id="KW-0804">Transcription</keyword>
<dbReference type="GO" id="GO:0005634">
    <property type="term" value="C:nucleus"/>
    <property type="evidence" value="ECO:0007669"/>
    <property type="project" value="UniProtKB-SubCell"/>
</dbReference>
<dbReference type="Pfam" id="PF03106">
    <property type="entry name" value="WRKY"/>
    <property type="match status" value="1"/>
</dbReference>
<evidence type="ECO:0000256" key="3">
    <source>
        <dbReference type="ARBA" id="ARBA00023125"/>
    </source>
</evidence>
<keyword evidence="2" id="KW-0805">Transcription regulation</keyword>
<dbReference type="OrthoDB" id="726408at2759"/>
<reference evidence="8" key="1">
    <citation type="journal article" date="2022" name="Cell">
        <title>Repeat-based holocentromeres influence genome architecture and karyotype evolution.</title>
        <authorList>
            <person name="Hofstatter P.G."/>
            <person name="Thangavel G."/>
            <person name="Lux T."/>
            <person name="Neumann P."/>
            <person name="Vondrak T."/>
            <person name="Novak P."/>
            <person name="Zhang M."/>
            <person name="Costa L."/>
            <person name="Castellani M."/>
            <person name="Scott A."/>
            <person name="Toegelov H."/>
            <person name="Fuchs J."/>
            <person name="Mata-Sucre Y."/>
            <person name="Dias Y."/>
            <person name="Vanzela A.L.L."/>
            <person name="Huettel B."/>
            <person name="Almeida C.C.S."/>
            <person name="Simkova H."/>
            <person name="Souza G."/>
            <person name="Pedrosa-Harand A."/>
            <person name="Macas J."/>
            <person name="Mayer K.F.X."/>
            <person name="Houben A."/>
            <person name="Marques A."/>
        </authorList>
    </citation>
    <scope>NUCLEOTIDE SEQUENCE</scope>
    <source>
        <strain evidence="8">RhyBre1mFocal</strain>
    </source>
</reference>
<keyword evidence="5" id="KW-0539">Nucleus</keyword>
<dbReference type="GO" id="GO:0000976">
    <property type="term" value="F:transcription cis-regulatory region binding"/>
    <property type="evidence" value="ECO:0007669"/>
    <property type="project" value="TreeGrafter"/>
</dbReference>
<evidence type="ECO:0000256" key="5">
    <source>
        <dbReference type="ARBA" id="ARBA00023242"/>
    </source>
</evidence>
<comment type="subcellular location">
    <subcellularLocation>
        <location evidence="1">Nucleus</location>
    </subcellularLocation>
</comment>
<dbReference type="AlphaFoldDB" id="A0A9Q0C645"/>
<gene>
    <name evidence="8" type="ORF">LUZ63_019403</name>
</gene>
<evidence type="ECO:0000256" key="4">
    <source>
        <dbReference type="ARBA" id="ARBA00023163"/>
    </source>
</evidence>
<dbReference type="Proteomes" id="UP001151287">
    <property type="component" value="Unassembled WGS sequence"/>
</dbReference>
<dbReference type="FunFam" id="2.20.25.80:FF:000004">
    <property type="entry name" value="WRKY transcription factor 65"/>
    <property type="match status" value="1"/>
</dbReference>
<dbReference type="InterPro" id="IPR003657">
    <property type="entry name" value="WRKY_dom"/>
</dbReference>
<dbReference type="InterPro" id="IPR036576">
    <property type="entry name" value="WRKY_dom_sf"/>
</dbReference>
<dbReference type="EMBL" id="JAMQYH010000005">
    <property type="protein sequence ID" value="KAJ1688013.1"/>
    <property type="molecule type" value="Genomic_DNA"/>
</dbReference>
<keyword evidence="9" id="KW-1185">Reference proteome</keyword>